<dbReference type="InterPro" id="IPR002178">
    <property type="entry name" value="PTS_EIIA_type-2_dom"/>
</dbReference>
<feature type="domain" description="PTS EIIA type-2" evidence="12">
    <location>
        <begin position="3"/>
        <end position="143"/>
    </location>
</feature>
<evidence type="ECO:0000313" key="14">
    <source>
        <dbReference type="Proteomes" id="UP000717624"/>
    </source>
</evidence>
<keyword evidence="7" id="KW-0598">Phosphotransferase system</keyword>
<dbReference type="PANTHER" id="PTHR30181">
    <property type="entry name" value="MANNITOL PERMEASE IIC COMPONENT"/>
    <property type="match status" value="1"/>
</dbReference>
<organism evidence="13 14">
    <name type="scientific">Brevibacillus fulvus</name>
    <dbReference type="NCBI Taxonomy" id="1125967"/>
    <lineage>
        <taxon>Bacteria</taxon>
        <taxon>Bacillati</taxon>
        <taxon>Bacillota</taxon>
        <taxon>Bacilli</taxon>
        <taxon>Bacillales</taxon>
        <taxon>Paenibacillaceae</taxon>
        <taxon>Brevibacillus</taxon>
    </lineage>
</organism>
<dbReference type="PROSITE" id="PS51094">
    <property type="entry name" value="PTS_EIIA_TYPE_2"/>
    <property type="match status" value="1"/>
</dbReference>
<evidence type="ECO:0000259" key="12">
    <source>
        <dbReference type="PROSITE" id="PS51094"/>
    </source>
</evidence>
<evidence type="ECO:0000256" key="7">
    <source>
        <dbReference type="ARBA" id="ARBA00022683"/>
    </source>
</evidence>
<dbReference type="Pfam" id="PF00359">
    <property type="entry name" value="PTS_EIIA_2"/>
    <property type="match status" value="1"/>
</dbReference>
<evidence type="ECO:0000256" key="5">
    <source>
        <dbReference type="ARBA" id="ARBA00022597"/>
    </source>
</evidence>
<proteinExistence type="predicted"/>
<evidence type="ECO:0000256" key="3">
    <source>
        <dbReference type="ARBA" id="ARBA00022448"/>
    </source>
</evidence>
<evidence type="ECO:0000256" key="6">
    <source>
        <dbReference type="ARBA" id="ARBA00022679"/>
    </source>
</evidence>
<dbReference type="GO" id="GO:0016301">
    <property type="term" value="F:kinase activity"/>
    <property type="evidence" value="ECO:0007669"/>
    <property type="project" value="UniProtKB-KW"/>
</dbReference>
<evidence type="ECO:0000256" key="2">
    <source>
        <dbReference type="ARBA" id="ARBA00014783"/>
    </source>
</evidence>
<dbReference type="SUPFAM" id="SSF55804">
    <property type="entry name" value="Phoshotransferase/anion transport protein"/>
    <property type="match status" value="1"/>
</dbReference>
<accession>A0A938Y118</accession>
<dbReference type="GO" id="GO:0090563">
    <property type="term" value="F:protein-phosphocysteine-sugar phosphotransferase activity"/>
    <property type="evidence" value="ECO:0007669"/>
    <property type="project" value="TreeGrafter"/>
</dbReference>
<dbReference type="RefSeq" id="WP_204519096.1">
    <property type="nucleotide sequence ID" value="NZ_BAABIN010000003.1"/>
</dbReference>
<evidence type="ECO:0000256" key="11">
    <source>
        <dbReference type="ARBA" id="ARBA00030962"/>
    </source>
</evidence>
<keyword evidence="6" id="KW-0808">Transferase</keyword>
<comment type="function">
    <text evidence="1">The phosphoenolpyruvate-dependent sugar phosphotransferase system (sugar PTS), a major carbohydrate active transport system, catalyzes the phosphorylation of incoming sugar substrates concomitantly with their translocation across the cell membrane. The enzyme II CmtAB PTS system is involved in D-mannitol transport.</text>
</comment>
<gene>
    <name evidence="13" type="ORF">JOD01_003025</name>
</gene>
<dbReference type="GO" id="GO:0009401">
    <property type="term" value="P:phosphoenolpyruvate-dependent sugar phosphotransferase system"/>
    <property type="evidence" value="ECO:0007669"/>
    <property type="project" value="UniProtKB-KW"/>
</dbReference>
<comment type="caution">
    <text evidence="13">The sequence shown here is derived from an EMBL/GenBank/DDBJ whole genome shotgun (WGS) entry which is preliminary data.</text>
</comment>
<dbReference type="EMBL" id="JAFBEB010000011">
    <property type="protein sequence ID" value="MBM7591386.1"/>
    <property type="molecule type" value="Genomic_DNA"/>
</dbReference>
<dbReference type="Proteomes" id="UP000717624">
    <property type="component" value="Unassembled WGS sequence"/>
</dbReference>
<name>A0A938Y118_9BACL</name>
<keyword evidence="3" id="KW-0813">Transport</keyword>
<dbReference type="PANTHER" id="PTHR30181:SF2">
    <property type="entry name" value="PTS SYSTEM MANNITOL-SPECIFIC EIICBA COMPONENT"/>
    <property type="match status" value="1"/>
</dbReference>
<evidence type="ECO:0000256" key="9">
    <source>
        <dbReference type="ARBA" id="ARBA00029908"/>
    </source>
</evidence>
<dbReference type="InterPro" id="IPR016152">
    <property type="entry name" value="PTrfase/Anion_transptr"/>
</dbReference>
<protein>
    <recommendedName>
        <fullName evidence="2">Mannitol-specific phosphotransferase enzyme IIA component</fullName>
    </recommendedName>
    <alternativeName>
        <fullName evidence="10">EIIA</fullName>
    </alternativeName>
    <alternativeName>
        <fullName evidence="11">EIII</fullName>
    </alternativeName>
    <alternativeName>
        <fullName evidence="9">PTS system mannitol-specific EIIA component</fullName>
    </alternativeName>
</protein>
<evidence type="ECO:0000256" key="4">
    <source>
        <dbReference type="ARBA" id="ARBA00022553"/>
    </source>
</evidence>
<evidence type="ECO:0000256" key="1">
    <source>
        <dbReference type="ARBA" id="ARBA00002434"/>
    </source>
</evidence>
<sequence>MSQIMSTDKIKLDANVASKQEAIRLAGQLLVDGQHVTADYIDKMLEREELTTTYIGNGVAIPHGTSESKPFIKSSGISIVQVPGGVDFGGGNTAYLVIGIAGVGDEHLELLSNIAIVCSEAENVDKLVKASSAADIIDIFERGM</sequence>
<dbReference type="PROSITE" id="PS00372">
    <property type="entry name" value="PTS_EIIA_TYPE_2_HIS"/>
    <property type="match status" value="1"/>
</dbReference>
<reference evidence="13" key="1">
    <citation type="submission" date="2021-01" db="EMBL/GenBank/DDBJ databases">
        <title>Genomic Encyclopedia of Type Strains, Phase IV (KMG-IV): sequencing the most valuable type-strain genomes for metagenomic binning, comparative biology and taxonomic classification.</title>
        <authorList>
            <person name="Goeker M."/>
        </authorList>
    </citation>
    <scope>NUCLEOTIDE SEQUENCE</scope>
    <source>
        <strain evidence="13">DSM 25523</strain>
    </source>
</reference>
<dbReference type="GO" id="GO:0005886">
    <property type="term" value="C:plasma membrane"/>
    <property type="evidence" value="ECO:0007669"/>
    <property type="project" value="TreeGrafter"/>
</dbReference>
<dbReference type="CDD" id="cd00211">
    <property type="entry name" value="PTS_IIA_fru"/>
    <property type="match status" value="1"/>
</dbReference>
<keyword evidence="4" id="KW-0597">Phosphoprotein</keyword>
<dbReference type="Gene3D" id="3.40.930.10">
    <property type="entry name" value="Mannitol-specific EII, Chain A"/>
    <property type="match status" value="1"/>
</dbReference>
<keyword evidence="8" id="KW-0418">Kinase</keyword>
<evidence type="ECO:0000256" key="8">
    <source>
        <dbReference type="ARBA" id="ARBA00022777"/>
    </source>
</evidence>
<keyword evidence="5" id="KW-0762">Sugar transport</keyword>
<keyword evidence="14" id="KW-1185">Reference proteome</keyword>
<evidence type="ECO:0000256" key="10">
    <source>
        <dbReference type="ARBA" id="ARBA00030956"/>
    </source>
</evidence>
<evidence type="ECO:0000313" key="13">
    <source>
        <dbReference type="EMBL" id="MBM7591386.1"/>
    </source>
</evidence>
<dbReference type="AlphaFoldDB" id="A0A938Y118"/>
<dbReference type="InterPro" id="IPR050893">
    <property type="entry name" value="Sugar_PTS"/>
</dbReference>